<evidence type="ECO:0000256" key="2">
    <source>
        <dbReference type="ARBA" id="ARBA00022692"/>
    </source>
</evidence>
<dbReference type="EMBL" id="MSSM01000004">
    <property type="protein sequence ID" value="RXT29745.1"/>
    <property type="molecule type" value="Genomic_DNA"/>
</dbReference>
<feature type="transmembrane region" description="Helical" evidence="5">
    <location>
        <begin position="147"/>
        <end position="168"/>
    </location>
</feature>
<keyword evidence="3 5" id="KW-1133">Transmembrane helix</keyword>
<dbReference type="InterPro" id="IPR047817">
    <property type="entry name" value="ABC2_TM_bact-type"/>
</dbReference>
<dbReference type="PIRSF" id="PIRSF006648">
    <property type="entry name" value="DrrB"/>
    <property type="match status" value="1"/>
</dbReference>
<protein>
    <recommendedName>
        <fullName evidence="5">Transport permease protein</fullName>
    </recommendedName>
</protein>
<reference evidence="7 9" key="1">
    <citation type="submission" date="2017-01" db="EMBL/GenBank/DDBJ databases">
        <title>Lactobacillus chiayiensis sp. nov., a lactic acid bacterium isolated from compost.</title>
        <authorList>
            <person name="Huang C.-H."/>
        </authorList>
    </citation>
    <scope>NUCLEOTIDE SEQUENCE [LARGE SCALE GENOMIC DNA]</scope>
    <source>
        <strain evidence="7">Chh01</strain>
        <strain evidence="9">chh01</strain>
    </source>
</reference>
<feature type="transmembrane region" description="Helical" evidence="5">
    <location>
        <begin position="116"/>
        <end position="135"/>
    </location>
</feature>
<evidence type="ECO:0000256" key="3">
    <source>
        <dbReference type="ARBA" id="ARBA00022989"/>
    </source>
</evidence>
<feature type="transmembrane region" description="Helical" evidence="5">
    <location>
        <begin position="174"/>
        <end position="194"/>
    </location>
</feature>
<evidence type="ECO:0000313" key="9">
    <source>
        <dbReference type="Proteomes" id="UP000290475"/>
    </source>
</evidence>
<name>A0A4Q1UFB2_9LACO</name>
<dbReference type="PROSITE" id="PS51012">
    <property type="entry name" value="ABC_TM2"/>
    <property type="match status" value="1"/>
</dbReference>
<evidence type="ECO:0000256" key="4">
    <source>
        <dbReference type="ARBA" id="ARBA00023136"/>
    </source>
</evidence>
<dbReference type="AlphaFoldDB" id="A0A4Q1UFB2"/>
<accession>A0A4Q1UFB2</accession>
<sequence>MNLVKNQNNIVHDILTMTHRNLLKTWHNPDNVSDVIIQPIIFTLLFGYLFGGAIAGSVQAYLPMLSSGILVQSVLNAASGSGQQLRDDINSGIFDRFKTLPISPIVPLAGQLVGDIFRLFLSGIASLTTAFLMGWRPAVGFSSILEALLLAVFIGWAISWIFALVGLLAKNAELIGSLSMIIILVLSFLSNAFIPTKTLPSSIQLFVKINPVSSTVTAIRAILRTGIWNGEAIMVLVSGGIIVLIFLPLTIFVYQRRD</sequence>
<comment type="caution">
    <text evidence="5">Lacks conserved residue(s) required for the propagation of feature annotation.</text>
</comment>
<dbReference type="RefSeq" id="WP_129300930.1">
    <property type="nucleotide sequence ID" value="NZ_CP074378.1"/>
</dbReference>
<evidence type="ECO:0000313" key="10">
    <source>
        <dbReference type="Proteomes" id="UP001164790"/>
    </source>
</evidence>
<dbReference type="Proteomes" id="UP001164790">
    <property type="component" value="Chromosome"/>
</dbReference>
<dbReference type="PANTHER" id="PTHR43229:SF2">
    <property type="entry name" value="NODULATION PROTEIN J"/>
    <property type="match status" value="1"/>
</dbReference>
<keyword evidence="4 5" id="KW-0472">Membrane</keyword>
<evidence type="ECO:0000256" key="1">
    <source>
        <dbReference type="ARBA" id="ARBA00004141"/>
    </source>
</evidence>
<keyword evidence="5" id="KW-1003">Cell membrane</keyword>
<dbReference type="GO" id="GO:0140359">
    <property type="term" value="F:ABC-type transporter activity"/>
    <property type="evidence" value="ECO:0007669"/>
    <property type="project" value="InterPro"/>
</dbReference>
<dbReference type="Proteomes" id="UP000290475">
    <property type="component" value="Unassembled WGS sequence"/>
</dbReference>
<evidence type="ECO:0000256" key="5">
    <source>
        <dbReference type="RuleBase" id="RU361157"/>
    </source>
</evidence>
<evidence type="ECO:0000313" key="8">
    <source>
        <dbReference type="EMBL" id="UYN56431.1"/>
    </source>
</evidence>
<reference evidence="8" key="2">
    <citation type="submission" date="2022-10" db="EMBL/GenBank/DDBJ databases">
        <title>Comparative genomic analysis and in-vitro probiotic properties of the potential probiotic L. chiayiensis AACE 3.</title>
        <authorList>
            <person name="Kang X."/>
        </authorList>
    </citation>
    <scope>NUCLEOTIDE SEQUENCE</scope>
    <source>
        <strain evidence="8">AACE 3</strain>
    </source>
</reference>
<feature type="transmembrane region" description="Helical" evidence="5">
    <location>
        <begin position="233"/>
        <end position="254"/>
    </location>
</feature>
<dbReference type="InterPro" id="IPR000412">
    <property type="entry name" value="ABC_2_transport"/>
</dbReference>
<dbReference type="InterPro" id="IPR051784">
    <property type="entry name" value="Nod_factor_ABC_transporter"/>
</dbReference>
<comment type="similarity">
    <text evidence="5">Belongs to the ABC-2 integral membrane protein family.</text>
</comment>
<dbReference type="InterPro" id="IPR013525">
    <property type="entry name" value="ABC2_TM"/>
</dbReference>
<evidence type="ECO:0000313" key="7">
    <source>
        <dbReference type="EMBL" id="RXT29745.1"/>
    </source>
</evidence>
<keyword evidence="10" id="KW-1185">Reference proteome</keyword>
<comment type="subcellular location">
    <subcellularLocation>
        <location evidence="5">Cell membrane</location>
        <topology evidence="5">Multi-pass membrane protein</topology>
    </subcellularLocation>
    <subcellularLocation>
        <location evidence="1">Membrane</location>
        <topology evidence="1">Multi-pass membrane protein</topology>
    </subcellularLocation>
</comment>
<gene>
    <name evidence="7" type="ORF">BVJ53_01975</name>
    <name evidence="8" type="ORF">OFW50_13345</name>
</gene>
<feature type="transmembrane region" description="Helical" evidence="5">
    <location>
        <begin position="40"/>
        <end position="62"/>
    </location>
</feature>
<dbReference type="EMBL" id="CP107523">
    <property type="protein sequence ID" value="UYN56431.1"/>
    <property type="molecule type" value="Genomic_DNA"/>
</dbReference>
<dbReference type="PANTHER" id="PTHR43229">
    <property type="entry name" value="NODULATION PROTEIN J"/>
    <property type="match status" value="1"/>
</dbReference>
<proteinExistence type="inferred from homology"/>
<evidence type="ECO:0000259" key="6">
    <source>
        <dbReference type="PROSITE" id="PS51012"/>
    </source>
</evidence>
<organism evidence="7 9">
    <name type="scientific">Lacticaseibacillus chiayiensis</name>
    <dbReference type="NCBI Taxonomy" id="2100821"/>
    <lineage>
        <taxon>Bacteria</taxon>
        <taxon>Bacillati</taxon>
        <taxon>Bacillota</taxon>
        <taxon>Bacilli</taxon>
        <taxon>Lactobacillales</taxon>
        <taxon>Lactobacillaceae</taxon>
        <taxon>Lacticaseibacillus</taxon>
    </lineage>
</organism>
<feature type="domain" description="ABC transmembrane type-2" evidence="6">
    <location>
        <begin position="30"/>
        <end position="257"/>
    </location>
</feature>
<dbReference type="GO" id="GO:0043190">
    <property type="term" value="C:ATP-binding cassette (ABC) transporter complex"/>
    <property type="evidence" value="ECO:0007669"/>
    <property type="project" value="InterPro"/>
</dbReference>
<keyword evidence="2 5" id="KW-0812">Transmembrane</keyword>
<dbReference type="Pfam" id="PF01061">
    <property type="entry name" value="ABC2_membrane"/>
    <property type="match status" value="1"/>
</dbReference>
<keyword evidence="5" id="KW-0813">Transport</keyword>